<proteinExistence type="predicted"/>
<feature type="coiled-coil region" evidence="1">
    <location>
        <begin position="103"/>
        <end position="143"/>
    </location>
</feature>
<evidence type="ECO:0000256" key="1">
    <source>
        <dbReference type="SAM" id="Coils"/>
    </source>
</evidence>
<reference evidence="4" key="1">
    <citation type="journal article" date="2023" name="Commun. Biol.">
        <title>Genome analysis of Parmales, the sister group of diatoms, reveals the evolutionary specialization of diatoms from phago-mixotrophs to photoautotrophs.</title>
        <authorList>
            <person name="Ban H."/>
            <person name="Sato S."/>
            <person name="Yoshikawa S."/>
            <person name="Yamada K."/>
            <person name="Nakamura Y."/>
            <person name="Ichinomiya M."/>
            <person name="Sato N."/>
            <person name="Blanc-Mathieu R."/>
            <person name="Endo H."/>
            <person name="Kuwata A."/>
            <person name="Ogata H."/>
        </authorList>
    </citation>
    <scope>NUCLEOTIDE SEQUENCE [LARGE SCALE GENOMIC DNA]</scope>
</reference>
<feature type="compositionally biased region" description="Basic residues" evidence="2">
    <location>
        <begin position="151"/>
        <end position="170"/>
    </location>
</feature>
<feature type="region of interest" description="Disordered" evidence="2">
    <location>
        <begin position="30"/>
        <end position="60"/>
    </location>
</feature>
<dbReference type="Pfam" id="PF10152">
    <property type="entry name" value="CCDC53"/>
    <property type="match status" value="1"/>
</dbReference>
<feature type="compositionally biased region" description="Acidic residues" evidence="2">
    <location>
        <begin position="190"/>
        <end position="201"/>
    </location>
</feature>
<dbReference type="OrthoDB" id="195890at2759"/>
<feature type="region of interest" description="Disordered" evidence="2">
    <location>
        <begin position="887"/>
        <end position="906"/>
    </location>
</feature>
<dbReference type="InterPro" id="IPR019309">
    <property type="entry name" value="WASHC3"/>
</dbReference>
<protein>
    <submittedName>
        <fullName evidence="3">Uncharacterized protein</fullName>
    </submittedName>
</protein>
<keyword evidence="1" id="KW-0175">Coiled coil</keyword>
<feature type="region of interest" description="Disordered" evidence="2">
    <location>
        <begin position="781"/>
        <end position="800"/>
    </location>
</feature>
<organism evidence="3 4">
    <name type="scientific">Triparma columacea</name>
    <dbReference type="NCBI Taxonomy" id="722753"/>
    <lineage>
        <taxon>Eukaryota</taxon>
        <taxon>Sar</taxon>
        <taxon>Stramenopiles</taxon>
        <taxon>Ochrophyta</taxon>
        <taxon>Bolidophyceae</taxon>
        <taxon>Parmales</taxon>
        <taxon>Triparmaceae</taxon>
        <taxon>Triparma</taxon>
    </lineage>
</organism>
<accession>A0A9W7L0R0</accession>
<name>A0A9W7L0R0_9STRA</name>
<evidence type="ECO:0000313" key="4">
    <source>
        <dbReference type="Proteomes" id="UP001165065"/>
    </source>
</evidence>
<feature type="region of interest" description="Disordered" evidence="2">
    <location>
        <begin position="151"/>
        <end position="203"/>
    </location>
</feature>
<gene>
    <name evidence="3" type="ORF">TrCOL_g2270</name>
</gene>
<sequence>MRPPMALRQSNASPKKVYGDTKMYADKYDATYHSPKHRPKVNYKGPSATADRENDYLPLNKSQRPISINLSDVNRPPHAVEMAIRGTYGLLLAKPNKDVRGAIVNADKVINQSEEELEEAKRIDEVKKREQAEKEELRVLKKKSFGMKFRKKTLSKARKAKHKLQKKRRAATLDWSSSESEKEGGGSDVSYEEDEEEEEEVARDPLTQLLQIHLPKNVDVPNFKATVFRGKGGLSTGKGGVGEGGGGGGVKGVESAGHSVTPADEVVRESAMRKLKLFHENASALVIQTAYRNWTSKQMVMGWVAFSQMEIAGVDENTKDPNFVPGPNAFQERLSGRAYKRLQMRQVKLMFKSWATMVKAFIRCRERILECFAAKKLSLKMVGWLRVVKRQMALKKVVYIQERLVRFRHFRLWRGLTIIKRNMHWCQRRALHAWLHYVKGTATLNRDRWEHICYELKKLWAAKYIQWWFRGVSTRRWYQAYLKAAYRVKDEIMRRLGKEVLEMRNADEIERLSRERATMKKISRRAVAALREYIATEEGSDDFNIYWRLVRNHRRKVKKVELRKLRLLMKRPKTVSGELGQVMKIQYDEMKEMYKDYFKTDWKIPAYACCEERINYEARRVSRENFRREQPPLFDCECCKKPFVFHYLYRRHKLIYGDSCTPEVPKHLEWVNADKFSKAAMQRIVNIFYSHLVADRLRGERGAGAAMMAASGGAGAEGKVMEGVDAGERQAATTKWGKIKMAVGDENVQDRQGGAAKLLGGAVSGLRGKLLAAKQKAEELAEKGLEEEEEEEEEKEAVPQWCEAQEHPLYSKFFKMIAVVGEVSVKKRMDSMGFDPTILDEPNCMIGLDTCAYKDRRVPLNILEAGMEDYNDDEHEIQDMKELVDRAVERGESESEEEEWEKDAREKEELQRKLERFGG</sequence>
<dbReference type="PROSITE" id="PS50096">
    <property type="entry name" value="IQ"/>
    <property type="match status" value="1"/>
</dbReference>
<evidence type="ECO:0000313" key="3">
    <source>
        <dbReference type="EMBL" id="GMI19825.1"/>
    </source>
</evidence>
<dbReference type="EMBL" id="BRYA01000500">
    <property type="protein sequence ID" value="GMI19825.1"/>
    <property type="molecule type" value="Genomic_DNA"/>
</dbReference>
<dbReference type="AlphaFoldDB" id="A0A9W7L0R0"/>
<dbReference type="Proteomes" id="UP001165065">
    <property type="component" value="Unassembled WGS sequence"/>
</dbReference>
<dbReference type="GO" id="GO:0071203">
    <property type="term" value="C:WASH complex"/>
    <property type="evidence" value="ECO:0007669"/>
    <property type="project" value="InterPro"/>
</dbReference>
<feature type="compositionally biased region" description="Acidic residues" evidence="2">
    <location>
        <begin position="785"/>
        <end position="795"/>
    </location>
</feature>
<keyword evidence="4" id="KW-1185">Reference proteome</keyword>
<evidence type="ECO:0000256" key="2">
    <source>
        <dbReference type="SAM" id="MobiDB-lite"/>
    </source>
</evidence>
<comment type="caution">
    <text evidence="3">The sequence shown here is derived from an EMBL/GenBank/DDBJ whole genome shotgun (WGS) entry which is preliminary data.</text>
</comment>